<dbReference type="GO" id="GO:0030246">
    <property type="term" value="F:carbohydrate binding"/>
    <property type="evidence" value="ECO:0007669"/>
    <property type="project" value="UniProtKB-KW"/>
</dbReference>
<dbReference type="InterPro" id="IPR017441">
    <property type="entry name" value="Protein_kinase_ATP_BS"/>
</dbReference>
<dbReference type="SUPFAM" id="SSF49899">
    <property type="entry name" value="Concanavalin A-like lectins/glucanases"/>
    <property type="match status" value="1"/>
</dbReference>
<feature type="domain" description="Protein kinase" evidence="20">
    <location>
        <begin position="429"/>
        <end position="719"/>
    </location>
</feature>
<dbReference type="OMA" id="LLSDWVW"/>
<evidence type="ECO:0000256" key="2">
    <source>
        <dbReference type="ARBA" id="ARBA00008536"/>
    </source>
</evidence>
<evidence type="ECO:0000256" key="10">
    <source>
        <dbReference type="ARBA" id="ARBA00022734"/>
    </source>
</evidence>
<dbReference type="PROSITE" id="PS00108">
    <property type="entry name" value="PROTEIN_KINASE_ST"/>
    <property type="match status" value="1"/>
</dbReference>
<dbReference type="InterPro" id="IPR019825">
    <property type="entry name" value="Lectin_legB_Mn/Ca_BS"/>
</dbReference>
<keyword evidence="7" id="KW-0808">Transferase</keyword>
<proteinExistence type="inferred from homology"/>
<dbReference type="InterPro" id="IPR011009">
    <property type="entry name" value="Kinase-like_dom_sf"/>
</dbReference>
<dbReference type="Gene3D" id="2.60.120.200">
    <property type="match status" value="1"/>
</dbReference>
<evidence type="ECO:0000256" key="3">
    <source>
        <dbReference type="ARBA" id="ARBA00010217"/>
    </source>
</evidence>
<dbReference type="InterPro" id="IPR013320">
    <property type="entry name" value="ConA-like_dom_sf"/>
</dbReference>
<dbReference type="EC" id="2.7.11.1" evidence="4"/>
<evidence type="ECO:0000256" key="6">
    <source>
        <dbReference type="ARBA" id="ARBA00022527"/>
    </source>
</evidence>
<dbReference type="InterPro" id="IPR008271">
    <property type="entry name" value="Ser/Thr_kinase_AS"/>
</dbReference>
<evidence type="ECO:0000256" key="5">
    <source>
        <dbReference type="ARBA" id="ARBA00022475"/>
    </source>
</evidence>
<reference evidence="21 22" key="1">
    <citation type="journal article" date="2009" name="Nature">
        <title>The Sorghum bicolor genome and the diversification of grasses.</title>
        <authorList>
            <person name="Paterson A.H."/>
            <person name="Bowers J.E."/>
            <person name="Bruggmann R."/>
            <person name="Dubchak I."/>
            <person name="Grimwood J."/>
            <person name="Gundlach H."/>
            <person name="Haberer G."/>
            <person name="Hellsten U."/>
            <person name="Mitros T."/>
            <person name="Poliakov A."/>
            <person name="Schmutz J."/>
            <person name="Spannagl M."/>
            <person name="Tang H."/>
            <person name="Wang X."/>
            <person name="Wicker T."/>
            <person name="Bharti A.K."/>
            <person name="Chapman J."/>
            <person name="Feltus F.A."/>
            <person name="Gowik U."/>
            <person name="Grigoriev I.V."/>
            <person name="Lyons E."/>
            <person name="Maher C.A."/>
            <person name="Martis M."/>
            <person name="Narechania A."/>
            <person name="Otillar R.P."/>
            <person name="Penning B.W."/>
            <person name="Salamov A.A."/>
            <person name="Wang Y."/>
            <person name="Zhang L."/>
            <person name="Carpita N.C."/>
            <person name="Freeling M."/>
            <person name="Gingle A.R."/>
            <person name="Hash C.T."/>
            <person name="Keller B."/>
            <person name="Klein P."/>
            <person name="Kresovich S."/>
            <person name="McCann M.C."/>
            <person name="Ming R."/>
            <person name="Peterson D.G."/>
            <person name="Mehboob-ur-Rahman"/>
            <person name="Ware D."/>
            <person name="Westhoff P."/>
            <person name="Mayer K.F."/>
            <person name="Messing J."/>
            <person name="Rokhsar D.S."/>
        </authorList>
    </citation>
    <scope>NUCLEOTIDE SEQUENCE [LARGE SCALE GENOMIC DNA]</scope>
    <source>
        <strain evidence="22">cv. BTx623</strain>
    </source>
</reference>
<dbReference type="GO" id="GO:0005524">
    <property type="term" value="F:ATP binding"/>
    <property type="evidence" value="ECO:0007669"/>
    <property type="project" value="UniProtKB-UniRule"/>
</dbReference>
<protein>
    <recommendedName>
        <fullName evidence="4">non-specific serine/threonine protein kinase</fullName>
        <ecNumber evidence="4">2.7.11.1</ecNumber>
    </recommendedName>
</protein>
<feature type="transmembrane region" description="Helical" evidence="19">
    <location>
        <begin position="54"/>
        <end position="73"/>
    </location>
</feature>
<evidence type="ECO:0000256" key="17">
    <source>
        <dbReference type="PROSITE-ProRule" id="PRU10141"/>
    </source>
</evidence>
<evidence type="ECO:0000256" key="4">
    <source>
        <dbReference type="ARBA" id="ARBA00012513"/>
    </source>
</evidence>
<keyword evidence="22" id="KW-1185">Reference proteome</keyword>
<dbReference type="AlphaFoldDB" id="A0A1B6PIY4"/>
<feature type="transmembrane region" description="Helical" evidence="19">
    <location>
        <begin position="364"/>
        <end position="387"/>
    </location>
</feature>
<name>A0A1B6PIY4_SORBI</name>
<evidence type="ECO:0000256" key="19">
    <source>
        <dbReference type="SAM" id="Phobius"/>
    </source>
</evidence>
<evidence type="ECO:0000256" key="7">
    <source>
        <dbReference type="ARBA" id="ARBA00022679"/>
    </source>
</evidence>
<keyword evidence="12" id="KW-0418">Kinase</keyword>
<dbReference type="FunFam" id="1.10.510.10:FF:000444">
    <property type="entry name" value="probable L-type lectin-domain containing receptor kinase S.5"/>
    <property type="match status" value="1"/>
</dbReference>
<dbReference type="eggNOG" id="ENOG502QT06">
    <property type="taxonomic scope" value="Eukaryota"/>
</dbReference>
<dbReference type="Pfam" id="PF00139">
    <property type="entry name" value="Lectin_legB"/>
    <property type="match status" value="1"/>
</dbReference>
<dbReference type="InterPro" id="IPR001220">
    <property type="entry name" value="Legume_lectin_dom"/>
</dbReference>
<comment type="similarity">
    <text evidence="3">In the C-terminal section; belongs to the protein kinase superfamily. Ser/Thr protein kinase family.</text>
</comment>
<keyword evidence="15 19" id="KW-0472">Membrane</keyword>
<organism evidence="21 22">
    <name type="scientific">Sorghum bicolor</name>
    <name type="common">Sorghum</name>
    <name type="synonym">Sorghum vulgare</name>
    <dbReference type="NCBI Taxonomy" id="4558"/>
    <lineage>
        <taxon>Eukaryota</taxon>
        <taxon>Viridiplantae</taxon>
        <taxon>Streptophyta</taxon>
        <taxon>Embryophyta</taxon>
        <taxon>Tracheophyta</taxon>
        <taxon>Spermatophyta</taxon>
        <taxon>Magnoliopsida</taxon>
        <taxon>Liliopsida</taxon>
        <taxon>Poales</taxon>
        <taxon>Poaceae</taxon>
        <taxon>PACMAD clade</taxon>
        <taxon>Panicoideae</taxon>
        <taxon>Andropogonodae</taxon>
        <taxon>Andropogoneae</taxon>
        <taxon>Sorghinae</taxon>
        <taxon>Sorghum</taxon>
    </lineage>
</organism>
<dbReference type="PROSITE" id="PS00307">
    <property type="entry name" value="LECTIN_LEGUME_BETA"/>
    <property type="match status" value="1"/>
</dbReference>
<dbReference type="PANTHER" id="PTHR27007">
    <property type="match status" value="1"/>
</dbReference>
<dbReference type="Proteomes" id="UP000000768">
    <property type="component" value="Chromosome 7"/>
</dbReference>
<keyword evidence="14 19" id="KW-1133">Transmembrane helix</keyword>
<dbReference type="PROSITE" id="PS00107">
    <property type="entry name" value="PROTEIN_KINASE_ATP"/>
    <property type="match status" value="1"/>
</dbReference>
<evidence type="ECO:0000256" key="13">
    <source>
        <dbReference type="ARBA" id="ARBA00022840"/>
    </source>
</evidence>
<dbReference type="Pfam" id="PF07714">
    <property type="entry name" value="PK_Tyr_Ser-Thr"/>
    <property type="match status" value="1"/>
</dbReference>
<evidence type="ECO:0000256" key="1">
    <source>
        <dbReference type="ARBA" id="ARBA00004251"/>
    </source>
</evidence>
<keyword evidence="16" id="KW-0325">Glycoprotein</keyword>
<keyword evidence="6" id="KW-0723">Serine/threonine-protein kinase</keyword>
<feature type="binding site" evidence="17">
    <location>
        <position position="463"/>
    </location>
    <ligand>
        <name>ATP</name>
        <dbReference type="ChEBI" id="CHEBI:30616"/>
    </ligand>
</feature>
<keyword evidence="8 19" id="KW-0812">Transmembrane</keyword>
<evidence type="ECO:0000313" key="21">
    <source>
        <dbReference type="EMBL" id="KXG25618.1"/>
    </source>
</evidence>
<evidence type="ECO:0000313" key="22">
    <source>
        <dbReference type="Proteomes" id="UP000000768"/>
    </source>
</evidence>
<dbReference type="Gene3D" id="1.10.510.10">
    <property type="entry name" value="Transferase(Phosphotransferase) domain 1"/>
    <property type="match status" value="1"/>
</dbReference>
<evidence type="ECO:0000256" key="12">
    <source>
        <dbReference type="ARBA" id="ARBA00022777"/>
    </source>
</evidence>
<sequence>MAIQIALGTTTVDFPLLSLSHSPFSALFLLHCAALFLPVPMAPSASCGGGRGRSPLLGCLLVVVSLLCLRAMVCRAQEPGQLQPLEVATYNYTSFQEGNSKEQRELAFSREARIYKGAIQVSPDTANVGSYQDIMVNKSGSVLLQRRFTMWSHVDVDGGGGGNGSATSRVQVVSFNSTFSINVFHLPDSSPRPGEGLTFVVAPSRDEPPPGSYGGYLGLTNATLESSPAARARNRFVAVEFDTTKQDYDPSDNHVGLNVGSVVSVKTANLTAFRIATNSSSPKNYTAWVEYDGEARHVSVYIGVRGEPKPASPVLDSPLDLSEHVPEQAYVGFTASTGTDFELNCILDWTLSIEVIPEKKSTTWVVIVAVVVPVTVVAVGVAAFFLARKLRARRSMERRQERLEQQLSNLPGMPRGFAYDKLKKATRNFDERLRLGKGGYGMVYKGVLPADEARPEAMDVAVKRFIRDDGKDVTDFLQEVDIINRLRHKNIVPLIGWCYKKGQLLLVYEFMPNGSLDQHLFRRGVHEQRWPVLSWARRYAIVGDVAAGLHYVHHEYTRMVLHRDVKASNVLLDASFRARLGDFGLARVLDDDREAFTDLHVAGTRGFIAPEYSVGHKASRETDVFAFGALVLEVVTGQLALRAGDTRCPLLSDWVWQMHGRGALLGAVDQSLDADEFDHDEAGRLLLLALACSSPNPGDRPTMPQVLQVLSKAAPPPEVPPFKPQFVWPPEGGAQFQLSDIEVTTSGTGGTSTGGDGVLTRATQSMSTSYDSFQPQTAPNSSDGYFPALSSGR</sequence>
<evidence type="ECO:0000256" key="11">
    <source>
        <dbReference type="ARBA" id="ARBA00022741"/>
    </source>
</evidence>
<feature type="transmembrane region" description="Helical" evidence="19">
    <location>
        <begin position="24"/>
        <end position="42"/>
    </location>
</feature>
<accession>A0A1B6PIY4</accession>
<feature type="region of interest" description="Disordered" evidence="18">
    <location>
        <begin position="744"/>
        <end position="793"/>
    </location>
</feature>
<dbReference type="InterPro" id="IPR000719">
    <property type="entry name" value="Prot_kinase_dom"/>
</dbReference>
<keyword evidence="9" id="KW-0732">Signal</keyword>
<dbReference type="GO" id="GO:0005886">
    <property type="term" value="C:plasma membrane"/>
    <property type="evidence" value="ECO:0000318"/>
    <property type="project" value="GO_Central"/>
</dbReference>
<dbReference type="Gene3D" id="3.30.200.20">
    <property type="entry name" value="Phosphorylase Kinase, domain 1"/>
    <property type="match status" value="1"/>
</dbReference>
<dbReference type="PROSITE" id="PS50011">
    <property type="entry name" value="PROTEIN_KINASE_DOM"/>
    <property type="match status" value="1"/>
</dbReference>
<dbReference type="InParanoid" id="A0A1B6PIY4"/>
<keyword evidence="11 17" id="KW-0547">Nucleotide-binding</keyword>
<evidence type="ECO:0000256" key="8">
    <source>
        <dbReference type="ARBA" id="ARBA00022692"/>
    </source>
</evidence>
<feature type="compositionally biased region" description="Polar residues" evidence="18">
    <location>
        <begin position="761"/>
        <end position="783"/>
    </location>
</feature>
<gene>
    <name evidence="21" type="ORF">SORBI_3007G206800</name>
</gene>
<keyword evidence="5" id="KW-1003">Cell membrane</keyword>
<evidence type="ECO:0000256" key="18">
    <source>
        <dbReference type="SAM" id="MobiDB-lite"/>
    </source>
</evidence>
<evidence type="ECO:0000256" key="16">
    <source>
        <dbReference type="ARBA" id="ARBA00023180"/>
    </source>
</evidence>
<dbReference type="GO" id="GO:0004674">
    <property type="term" value="F:protein serine/threonine kinase activity"/>
    <property type="evidence" value="ECO:0007669"/>
    <property type="project" value="UniProtKB-KW"/>
</dbReference>
<evidence type="ECO:0000256" key="14">
    <source>
        <dbReference type="ARBA" id="ARBA00022989"/>
    </source>
</evidence>
<dbReference type="STRING" id="4558.A0A1B6PIY4"/>
<dbReference type="InterPro" id="IPR001245">
    <property type="entry name" value="Ser-Thr/Tyr_kinase_cat_dom"/>
</dbReference>
<keyword evidence="13 17" id="KW-0067">ATP-binding</keyword>
<dbReference type="CDD" id="cd06899">
    <property type="entry name" value="lectin_legume_LecRK_Arcelin_ConA"/>
    <property type="match status" value="1"/>
</dbReference>
<dbReference type="InterPro" id="IPR050528">
    <property type="entry name" value="L-type_Lectin-RKs"/>
</dbReference>
<evidence type="ECO:0000256" key="9">
    <source>
        <dbReference type="ARBA" id="ARBA00022729"/>
    </source>
</evidence>
<keyword evidence="10" id="KW-0430">Lectin</keyword>
<comment type="similarity">
    <text evidence="2">In the N-terminal section; belongs to the leguminous lectin family.</text>
</comment>
<comment type="subcellular location">
    <subcellularLocation>
        <location evidence="1">Cell membrane</location>
        <topology evidence="1">Single-pass type I membrane protein</topology>
    </subcellularLocation>
</comment>
<evidence type="ECO:0000256" key="15">
    <source>
        <dbReference type="ARBA" id="ARBA00023136"/>
    </source>
</evidence>
<feature type="compositionally biased region" description="Gly residues" evidence="18">
    <location>
        <begin position="747"/>
        <end position="757"/>
    </location>
</feature>
<evidence type="ECO:0000259" key="20">
    <source>
        <dbReference type="PROSITE" id="PS50011"/>
    </source>
</evidence>
<dbReference type="SUPFAM" id="SSF56112">
    <property type="entry name" value="Protein kinase-like (PK-like)"/>
    <property type="match status" value="1"/>
</dbReference>
<dbReference type="EMBL" id="CM000766">
    <property type="protein sequence ID" value="KXG25618.1"/>
    <property type="molecule type" value="Genomic_DNA"/>
</dbReference>
<dbReference type="Gramene" id="KXG25618">
    <property type="protein sequence ID" value="KXG25618"/>
    <property type="gene ID" value="SORBI_3007G206800"/>
</dbReference>
<dbReference type="SMART" id="SM00220">
    <property type="entry name" value="S_TKc"/>
    <property type="match status" value="1"/>
</dbReference>
<reference evidence="22" key="2">
    <citation type="journal article" date="2018" name="Plant J.">
        <title>The Sorghum bicolor reference genome: improved assembly, gene annotations, a transcriptome atlas, and signatures of genome organization.</title>
        <authorList>
            <person name="McCormick R.F."/>
            <person name="Truong S.K."/>
            <person name="Sreedasyam A."/>
            <person name="Jenkins J."/>
            <person name="Shu S."/>
            <person name="Sims D."/>
            <person name="Kennedy M."/>
            <person name="Amirebrahimi M."/>
            <person name="Weers B.D."/>
            <person name="McKinley B."/>
            <person name="Mattison A."/>
            <person name="Morishige D.T."/>
            <person name="Grimwood J."/>
            <person name="Schmutz J."/>
            <person name="Mullet J.E."/>
        </authorList>
    </citation>
    <scope>NUCLEOTIDE SEQUENCE [LARGE SCALE GENOMIC DNA]</scope>
    <source>
        <strain evidence="22">cv. BTx623</strain>
    </source>
</reference>